<dbReference type="AlphaFoldDB" id="A0A4V6HRJ2"/>
<dbReference type="InterPro" id="IPR050902">
    <property type="entry name" value="ABC_Transporter_SBP"/>
</dbReference>
<comment type="caution">
    <text evidence="5">The sequence shown here is derived from an EMBL/GenBank/DDBJ whole genome shotgun (WGS) entry which is preliminary data.</text>
</comment>
<proteinExistence type="inferred from homology"/>
<sequence length="403" mass="43798" precursor="true">MKNKFVNKITGMMLAATLVIGSLAGCGAAADQKTETQAATSAQSETAAETANTEQTENGKQTEKGKQTETGQQTETAEDADTQTASDSEGTAAAEGEITVTDQIGREVTLKAPAKKIVSSYYISTAIAIALGLQDDLVGIEMKADTRELYKKAAPELLELPAVGSGKGINVEETANLEPDVVILPKKLKDSVEQFEKLDIPVMVVDPETLDNYRDCVSLMGTIAGVSDKASELNDYYQLKMDEVEEMTRNLTDKPTVYLAAGSSYLSTCTSKMYQNDLIAMAGGTNVSQGLEDGYWAEVSPEQLLEWNPGYIFAVSYAEYNLTDITSDAKLSEVQAVKDENVKMFPSNIEPWDYPTPSSVLGILWLTHVLHPDLYSAEEYIQEAQDFYQNFFGIQVEASDLGL</sequence>
<dbReference type="STRING" id="180332.GCA_000797495_02917"/>
<dbReference type="EMBL" id="QGQD01000072">
    <property type="protein sequence ID" value="TLC99297.1"/>
    <property type="molecule type" value="Genomic_DNA"/>
</dbReference>
<evidence type="ECO:0000256" key="3">
    <source>
        <dbReference type="SAM" id="SignalP"/>
    </source>
</evidence>
<dbReference type="Proteomes" id="UP000306509">
    <property type="component" value="Unassembled WGS sequence"/>
</dbReference>
<dbReference type="PROSITE" id="PS50983">
    <property type="entry name" value="FE_B12_PBP"/>
    <property type="match status" value="1"/>
</dbReference>
<organism evidence="5 6">
    <name type="scientific">Robinsoniella peoriensis</name>
    <dbReference type="NCBI Taxonomy" id="180332"/>
    <lineage>
        <taxon>Bacteria</taxon>
        <taxon>Bacillati</taxon>
        <taxon>Bacillota</taxon>
        <taxon>Clostridia</taxon>
        <taxon>Lachnospirales</taxon>
        <taxon>Lachnospiraceae</taxon>
        <taxon>Robinsoniella</taxon>
    </lineage>
</organism>
<feature type="chain" id="PRO_5038579809" evidence="3">
    <location>
        <begin position="25"/>
        <end position="403"/>
    </location>
</feature>
<dbReference type="Pfam" id="PF01497">
    <property type="entry name" value="Peripla_BP_2"/>
    <property type="match status" value="1"/>
</dbReference>
<feature type="signal peptide" evidence="3">
    <location>
        <begin position="1"/>
        <end position="24"/>
    </location>
</feature>
<evidence type="ECO:0000259" key="4">
    <source>
        <dbReference type="PROSITE" id="PS50983"/>
    </source>
</evidence>
<dbReference type="Gene3D" id="3.40.50.1980">
    <property type="entry name" value="Nitrogenase molybdenum iron protein domain"/>
    <property type="match status" value="2"/>
</dbReference>
<evidence type="ECO:0000313" key="5">
    <source>
        <dbReference type="EMBL" id="TLC99297.1"/>
    </source>
</evidence>
<keyword evidence="3" id="KW-0732">Signal</keyword>
<dbReference type="Gene3D" id="1.20.58.2180">
    <property type="match status" value="1"/>
</dbReference>
<dbReference type="InterPro" id="IPR002491">
    <property type="entry name" value="ABC_transptr_periplasmic_BD"/>
</dbReference>
<feature type="region of interest" description="Disordered" evidence="2">
    <location>
        <begin position="30"/>
        <end position="99"/>
    </location>
</feature>
<dbReference type="SUPFAM" id="SSF53807">
    <property type="entry name" value="Helical backbone' metal receptor"/>
    <property type="match status" value="1"/>
</dbReference>
<dbReference type="PROSITE" id="PS51257">
    <property type="entry name" value="PROKAR_LIPOPROTEIN"/>
    <property type="match status" value="1"/>
</dbReference>
<feature type="compositionally biased region" description="Low complexity" evidence="2">
    <location>
        <begin position="35"/>
        <end position="59"/>
    </location>
</feature>
<comment type="similarity">
    <text evidence="1">Belongs to the bacterial solute-binding protein 8 family.</text>
</comment>
<evidence type="ECO:0000313" key="6">
    <source>
        <dbReference type="Proteomes" id="UP000306509"/>
    </source>
</evidence>
<dbReference type="PANTHER" id="PTHR30535:SF34">
    <property type="entry name" value="MOLYBDATE-BINDING PROTEIN MOLA"/>
    <property type="match status" value="1"/>
</dbReference>
<protein>
    <submittedName>
        <fullName evidence="5">High-affinity heme uptake system protein IsdE</fullName>
    </submittedName>
</protein>
<dbReference type="RefSeq" id="WP_138003453.1">
    <property type="nucleotide sequence ID" value="NZ_QGQD01000072.1"/>
</dbReference>
<gene>
    <name evidence="5" type="primary">isdE_2</name>
    <name evidence="5" type="ORF">DSM106044_03897</name>
</gene>
<reference evidence="5 6" key="1">
    <citation type="journal article" date="2019" name="Anaerobe">
        <title>Detection of Robinsoniella peoriensis in multiple bone samples of a trauma patient.</title>
        <authorList>
            <person name="Schrottner P."/>
            <person name="Hartwich K."/>
            <person name="Bunk B."/>
            <person name="Schober I."/>
            <person name="Helbig S."/>
            <person name="Rudolph W.W."/>
            <person name="Gunzer F."/>
        </authorList>
    </citation>
    <scope>NUCLEOTIDE SEQUENCE [LARGE SCALE GENOMIC DNA]</scope>
    <source>
        <strain evidence="5 6">DSM 106044</strain>
    </source>
</reference>
<name>A0A4V6HRJ2_9FIRM</name>
<feature type="domain" description="Fe/B12 periplasmic-binding" evidence="4">
    <location>
        <begin position="116"/>
        <end position="374"/>
    </location>
</feature>
<evidence type="ECO:0000256" key="2">
    <source>
        <dbReference type="SAM" id="MobiDB-lite"/>
    </source>
</evidence>
<keyword evidence="6" id="KW-1185">Reference proteome</keyword>
<evidence type="ECO:0000256" key="1">
    <source>
        <dbReference type="ARBA" id="ARBA00008814"/>
    </source>
</evidence>
<dbReference type="PANTHER" id="PTHR30535">
    <property type="entry name" value="VITAMIN B12-BINDING PROTEIN"/>
    <property type="match status" value="1"/>
</dbReference>
<accession>A0A4V6HRJ2</accession>